<dbReference type="EMBL" id="DXFQ01000042">
    <property type="protein sequence ID" value="HIX19472.1"/>
    <property type="molecule type" value="Genomic_DNA"/>
</dbReference>
<dbReference type="Pfam" id="PF09397">
    <property type="entry name" value="FtsK_gamma"/>
    <property type="match status" value="1"/>
</dbReference>
<dbReference type="PROSITE" id="PS50901">
    <property type="entry name" value="FTSK"/>
    <property type="match status" value="1"/>
</dbReference>
<comment type="similarity">
    <text evidence="1">Belongs to the FtsK/SpoIIIE/SftA family.</text>
</comment>
<feature type="domain" description="FtsK" evidence="7">
    <location>
        <begin position="219"/>
        <end position="459"/>
    </location>
</feature>
<feature type="non-terminal residue" evidence="8">
    <location>
        <position position="1"/>
    </location>
</feature>
<dbReference type="PANTHER" id="PTHR22683">
    <property type="entry name" value="SPORULATION PROTEIN RELATED"/>
    <property type="match status" value="1"/>
</dbReference>
<gene>
    <name evidence="8" type="ORF">H9862_02585</name>
</gene>
<dbReference type="Gene3D" id="3.40.50.300">
    <property type="entry name" value="P-loop containing nucleotide triphosphate hydrolases"/>
    <property type="match status" value="1"/>
</dbReference>
<dbReference type="SMART" id="SM00843">
    <property type="entry name" value="Ftsk_gamma"/>
    <property type="match status" value="1"/>
</dbReference>
<feature type="binding site" evidence="5">
    <location>
        <begin position="236"/>
        <end position="243"/>
    </location>
    <ligand>
        <name>ATP</name>
        <dbReference type="ChEBI" id="CHEBI:30616"/>
    </ligand>
</feature>
<proteinExistence type="inferred from homology"/>
<keyword evidence="4" id="KW-0238">DNA-binding</keyword>
<dbReference type="GO" id="GO:0003677">
    <property type="term" value="F:DNA binding"/>
    <property type="evidence" value="ECO:0007669"/>
    <property type="project" value="UniProtKB-KW"/>
</dbReference>
<dbReference type="Proteomes" id="UP000823964">
    <property type="component" value="Unassembled WGS sequence"/>
</dbReference>
<dbReference type="InterPro" id="IPR050206">
    <property type="entry name" value="FtsK/SpoIIIE/SftA"/>
</dbReference>
<dbReference type="InterPro" id="IPR041027">
    <property type="entry name" value="FtsK_alpha"/>
</dbReference>
<reference evidence="8" key="1">
    <citation type="journal article" date="2021" name="PeerJ">
        <title>Extensive microbial diversity within the chicken gut microbiome revealed by metagenomics and culture.</title>
        <authorList>
            <person name="Gilroy R."/>
            <person name="Ravi A."/>
            <person name="Getino M."/>
            <person name="Pursley I."/>
            <person name="Horton D.L."/>
            <person name="Alikhan N.F."/>
            <person name="Baker D."/>
            <person name="Gharbi K."/>
            <person name="Hall N."/>
            <person name="Watson M."/>
            <person name="Adriaenssens E.M."/>
            <person name="Foster-Nyarko E."/>
            <person name="Jarju S."/>
            <person name="Secka A."/>
            <person name="Antonio M."/>
            <person name="Oren A."/>
            <person name="Chaudhuri R.R."/>
            <person name="La Ragione R."/>
            <person name="Hildebrand F."/>
            <person name="Pallen M.J."/>
        </authorList>
    </citation>
    <scope>NUCLEOTIDE SEQUENCE</scope>
    <source>
        <strain evidence="8">14975</strain>
    </source>
</reference>
<evidence type="ECO:0000256" key="1">
    <source>
        <dbReference type="ARBA" id="ARBA00006474"/>
    </source>
</evidence>
<dbReference type="Pfam" id="PF17854">
    <property type="entry name" value="FtsK_alpha"/>
    <property type="match status" value="1"/>
</dbReference>
<dbReference type="AlphaFoldDB" id="A0A9D1VAC0"/>
<feature type="region of interest" description="Disordered" evidence="6">
    <location>
        <begin position="1"/>
        <end position="89"/>
    </location>
</feature>
<evidence type="ECO:0000259" key="7">
    <source>
        <dbReference type="PROSITE" id="PS50901"/>
    </source>
</evidence>
<feature type="compositionally biased region" description="Low complexity" evidence="6">
    <location>
        <begin position="58"/>
        <end position="68"/>
    </location>
</feature>
<dbReference type="Pfam" id="PF01580">
    <property type="entry name" value="FtsK_SpoIIIE"/>
    <property type="match status" value="1"/>
</dbReference>
<dbReference type="InterPro" id="IPR036388">
    <property type="entry name" value="WH-like_DNA-bd_sf"/>
</dbReference>
<evidence type="ECO:0000256" key="3">
    <source>
        <dbReference type="ARBA" id="ARBA00022840"/>
    </source>
</evidence>
<name>A0A9D1VAC0_9BACT</name>
<dbReference type="Gene3D" id="1.10.10.10">
    <property type="entry name" value="Winged helix-like DNA-binding domain superfamily/Winged helix DNA-binding domain"/>
    <property type="match status" value="1"/>
</dbReference>
<dbReference type="SUPFAM" id="SSF46785">
    <property type="entry name" value="Winged helix' DNA-binding domain"/>
    <property type="match status" value="1"/>
</dbReference>
<evidence type="ECO:0000256" key="2">
    <source>
        <dbReference type="ARBA" id="ARBA00022741"/>
    </source>
</evidence>
<protein>
    <submittedName>
        <fullName evidence="8">DNA translocase FtsK</fullName>
    </submittedName>
</protein>
<accession>A0A9D1VAC0</accession>
<keyword evidence="3 5" id="KW-0067">ATP-binding</keyword>
<comment type="caution">
    <text evidence="8">The sequence shown here is derived from an EMBL/GenBank/DDBJ whole genome shotgun (WGS) entry which is preliminary data.</text>
</comment>
<keyword evidence="2 5" id="KW-0547">Nucleotide-binding</keyword>
<dbReference type="InterPro" id="IPR036390">
    <property type="entry name" value="WH_DNA-bd_sf"/>
</dbReference>
<dbReference type="Gene3D" id="3.30.980.40">
    <property type="match status" value="1"/>
</dbReference>
<evidence type="ECO:0000313" key="8">
    <source>
        <dbReference type="EMBL" id="HIX19472.1"/>
    </source>
</evidence>
<sequence length="612" mass="67150">LNDDDGSERLPLPAASRYTPHARPVAPQQQPRPAAPRPAAAAPQQPLRPAEPRPAAPSPISAATQPAALSTEDTREQYPDYPLPPYDLLTYRPVPPEVTEAAREEMYAMQQRICDTLETFKISVTPGPITRGPSITRYEFHPPKGLRVNRITALNRDLMLATSSKSVNILAPIPGKNTVGIELENSTKSPVYLRELLQDEAFRNPKIRIPVALGKDVYGNAVIGDLAAMPHTLVAGTTGSGKSVCINSMILSMLYRFRPDELKLILVDPKVVEMQPYKKLPHLICPVVTNPARVIGALRWAVNEMEHRYSLFSKIGVRNFTDFNNRAADYQPEPDEEDMQQDAVDFDPEVWASEIERQSEEGLPLPEETQEEIDFEENEPIPTRLPYIVIIIDELADLMQVVKEDLEAYIARLAQKARAAGIHLVVATQSPRSGVVTGIIKANIPSRIALKVSSPLDSRIILDSSGAENLLGKGDFLFLPPEGISKLTRAQGAFVSDDEIASIVKFCASHAKQKFEAGVTAEMDSCDGTATDGDNAGRLSGSRSGGDDEDELYTRCVQLVITERKASTSLLQRRFSIGYGRAAKIMDLMEARGVITPPQGATRAREVLIEAP</sequence>
<dbReference type="PANTHER" id="PTHR22683:SF41">
    <property type="entry name" value="DNA TRANSLOCASE FTSK"/>
    <property type="match status" value="1"/>
</dbReference>
<reference evidence="8" key="2">
    <citation type="submission" date="2021-04" db="EMBL/GenBank/DDBJ databases">
        <authorList>
            <person name="Gilroy R."/>
        </authorList>
    </citation>
    <scope>NUCLEOTIDE SEQUENCE</scope>
    <source>
        <strain evidence="8">14975</strain>
    </source>
</reference>
<evidence type="ECO:0000256" key="5">
    <source>
        <dbReference type="PROSITE-ProRule" id="PRU00289"/>
    </source>
</evidence>
<evidence type="ECO:0000256" key="4">
    <source>
        <dbReference type="ARBA" id="ARBA00023125"/>
    </source>
</evidence>
<dbReference type="InterPro" id="IPR002543">
    <property type="entry name" value="FtsK_dom"/>
</dbReference>
<dbReference type="SUPFAM" id="SSF52540">
    <property type="entry name" value="P-loop containing nucleoside triphosphate hydrolases"/>
    <property type="match status" value="1"/>
</dbReference>
<evidence type="ECO:0000256" key="6">
    <source>
        <dbReference type="SAM" id="MobiDB-lite"/>
    </source>
</evidence>
<feature type="compositionally biased region" description="Low complexity" evidence="6">
    <location>
        <begin position="21"/>
        <end position="48"/>
    </location>
</feature>
<dbReference type="GO" id="GO:0005524">
    <property type="term" value="F:ATP binding"/>
    <property type="evidence" value="ECO:0007669"/>
    <property type="project" value="UniProtKB-UniRule"/>
</dbReference>
<organism evidence="8 9">
    <name type="scientific">Candidatus Akkermansia intestinigallinarum</name>
    <dbReference type="NCBI Taxonomy" id="2838431"/>
    <lineage>
        <taxon>Bacteria</taxon>
        <taxon>Pseudomonadati</taxon>
        <taxon>Verrucomicrobiota</taxon>
        <taxon>Verrucomicrobiia</taxon>
        <taxon>Verrucomicrobiales</taxon>
        <taxon>Akkermansiaceae</taxon>
        <taxon>Akkermansia</taxon>
    </lineage>
</organism>
<dbReference type="InterPro" id="IPR018541">
    <property type="entry name" value="Ftsk_gamma"/>
</dbReference>
<dbReference type="InterPro" id="IPR027417">
    <property type="entry name" value="P-loop_NTPase"/>
</dbReference>
<evidence type="ECO:0000313" key="9">
    <source>
        <dbReference type="Proteomes" id="UP000823964"/>
    </source>
</evidence>